<evidence type="ECO:0000313" key="1">
    <source>
        <dbReference type="EMBL" id="TDD66531.1"/>
    </source>
</evidence>
<dbReference type="PANTHER" id="PTHR43431">
    <property type="entry name" value="OXIDOREDUCTASE, SHORT CHAIN DEHYDROGENASE/REDUCTASE FAMILY (AFU_ORTHOLOGUE AFUA_5G14000)"/>
    <property type="match status" value="1"/>
</dbReference>
<dbReference type="SUPFAM" id="SSF51735">
    <property type="entry name" value="NAD(P)-binding Rossmann-fold domains"/>
    <property type="match status" value="1"/>
</dbReference>
<dbReference type="OrthoDB" id="9799818at2"/>
<dbReference type="InterPro" id="IPR036291">
    <property type="entry name" value="NAD(P)-bd_dom_sf"/>
</dbReference>
<accession>A0A4R5A3W3</accession>
<comment type="caution">
    <text evidence="1">The sequence shown here is derived from an EMBL/GenBank/DDBJ whole genome shotgun (WGS) entry which is preliminary data.</text>
</comment>
<reference evidence="1 2" key="1">
    <citation type="submission" date="2019-02" db="EMBL/GenBank/DDBJ databases">
        <title>Draft genome sequences of novel Actinobacteria.</title>
        <authorList>
            <person name="Sahin N."/>
            <person name="Ay H."/>
            <person name="Saygin H."/>
        </authorList>
    </citation>
    <scope>NUCLEOTIDE SEQUENCE [LARGE SCALE GENOMIC DNA]</scope>
    <source>
        <strain evidence="1 2">8K307</strain>
    </source>
</reference>
<dbReference type="PANTHER" id="PTHR43431:SF7">
    <property type="entry name" value="OXIDOREDUCTASE, SHORT CHAIN DEHYDROGENASE_REDUCTASE FAMILY (AFU_ORTHOLOGUE AFUA_5G14000)"/>
    <property type="match status" value="1"/>
</dbReference>
<keyword evidence="2" id="KW-1185">Reference proteome</keyword>
<organism evidence="1 2">
    <name type="scientific">Jiangella aurantiaca</name>
    <dbReference type="NCBI Taxonomy" id="2530373"/>
    <lineage>
        <taxon>Bacteria</taxon>
        <taxon>Bacillati</taxon>
        <taxon>Actinomycetota</taxon>
        <taxon>Actinomycetes</taxon>
        <taxon>Jiangellales</taxon>
        <taxon>Jiangellaceae</taxon>
        <taxon>Jiangella</taxon>
    </lineage>
</organism>
<gene>
    <name evidence="1" type="ORF">E1262_21885</name>
</gene>
<name>A0A4R5A3W3_9ACTN</name>
<evidence type="ECO:0000313" key="2">
    <source>
        <dbReference type="Proteomes" id="UP000295217"/>
    </source>
</evidence>
<protein>
    <submittedName>
        <fullName evidence="1">SDR family NAD(P)-dependent oxidoreductase</fullName>
    </submittedName>
</protein>
<dbReference type="AlphaFoldDB" id="A0A4R5A3W3"/>
<proteinExistence type="predicted"/>
<dbReference type="Pfam" id="PF00106">
    <property type="entry name" value="adh_short"/>
    <property type="match status" value="2"/>
</dbReference>
<dbReference type="InterPro" id="IPR002347">
    <property type="entry name" value="SDR_fam"/>
</dbReference>
<dbReference type="EMBL" id="SMLB01000038">
    <property type="protein sequence ID" value="TDD66531.1"/>
    <property type="molecule type" value="Genomic_DNA"/>
</dbReference>
<sequence length="260" mass="27180">MARVLVTGSADGLGRAAAQTLLEAGHRVVVHTRNGDRVTAVRELLGRGAEAVVGDLADPMQTRAVADQINGSTALAAQLGELGIDAAGFRADIMDRRSLVAAFARIEDRYGDVDVLEYSPAPHQPVPGITMAGPLDVTVDNLQPQVGYYLYGALTAAQQVLPDMIDRGTGTLLFTTGASSVDPRPAPPEFANVAIASAALRSWVLTLHQALAGKGVYAAHVPLAVWIGSGGPGTQADTVAQHYCNIRTRRDGAEHPYVAA</sequence>
<dbReference type="RefSeq" id="WP_132105537.1">
    <property type="nucleotide sequence ID" value="NZ_SMLB01000038.1"/>
</dbReference>
<dbReference type="Gene3D" id="3.40.50.720">
    <property type="entry name" value="NAD(P)-binding Rossmann-like Domain"/>
    <property type="match status" value="2"/>
</dbReference>
<dbReference type="Proteomes" id="UP000295217">
    <property type="component" value="Unassembled WGS sequence"/>
</dbReference>